<evidence type="ECO:0000313" key="2">
    <source>
        <dbReference type="EMBL" id="CAG9323990.1"/>
    </source>
</evidence>
<feature type="compositionally biased region" description="Low complexity" evidence="1">
    <location>
        <begin position="15"/>
        <end position="25"/>
    </location>
</feature>
<sequence length="91" mass="10181">MGGRNAKKKKEKQKQQQQQKNAKTQAVKKPKILKIIEEPAIVEKTAGDGGTQGSPSIPIYMDEEGDIGNEFYIESNGILTKVREELLIKIR</sequence>
<feature type="region of interest" description="Disordered" evidence="1">
    <location>
        <begin position="1"/>
        <end position="29"/>
    </location>
</feature>
<protein>
    <submittedName>
        <fullName evidence="2">Uncharacterized protein</fullName>
    </submittedName>
</protein>
<name>A0AAU9JKH6_9CILI</name>
<dbReference type="EMBL" id="CAJZBQ010000035">
    <property type="protein sequence ID" value="CAG9323990.1"/>
    <property type="molecule type" value="Genomic_DNA"/>
</dbReference>
<organism evidence="2 3">
    <name type="scientific">Blepharisma stoltei</name>
    <dbReference type="NCBI Taxonomy" id="1481888"/>
    <lineage>
        <taxon>Eukaryota</taxon>
        <taxon>Sar</taxon>
        <taxon>Alveolata</taxon>
        <taxon>Ciliophora</taxon>
        <taxon>Postciliodesmatophora</taxon>
        <taxon>Heterotrichea</taxon>
        <taxon>Heterotrichida</taxon>
        <taxon>Blepharismidae</taxon>
        <taxon>Blepharisma</taxon>
    </lineage>
</organism>
<comment type="caution">
    <text evidence="2">The sequence shown here is derived from an EMBL/GenBank/DDBJ whole genome shotgun (WGS) entry which is preliminary data.</text>
</comment>
<keyword evidence="3" id="KW-1185">Reference proteome</keyword>
<gene>
    <name evidence="2" type="ORF">BSTOLATCC_MIC35014</name>
</gene>
<accession>A0AAU9JKH6</accession>
<evidence type="ECO:0000256" key="1">
    <source>
        <dbReference type="SAM" id="MobiDB-lite"/>
    </source>
</evidence>
<dbReference type="AlphaFoldDB" id="A0AAU9JKH6"/>
<reference evidence="2" key="1">
    <citation type="submission" date="2021-09" db="EMBL/GenBank/DDBJ databases">
        <authorList>
            <consortium name="AG Swart"/>
            <person name="Singh M."/>
            <person name="Singh A."/>
            <person name="Seah K."/>
            <person name="Emmerich C."/>
        </authorList>
    </citation>
    <scope>NUCLEOTIDE SEQUENCE</scope>
    <source>
        <strain evidence="2">ATCC30299</strain>
    </source>
</reference>
<dbReference type="Proteomes" id="UP001162131">
    <property type="component" value="Unassembled WGS sequence"/>
</dbReference>
<proteinExistence type="predicted"/>
<feature type="compositionally biased region" description="Basic residues" evidence="1">
    <location>
        <begin position="1"/>
        <end position="12"/>
    </location>
</feature>
<evidence type="ECO:0000313" key="3">
    <source>
        <dbReference type="Proteomes" id="UP001162131"/>
    </source>
</evidence>